<dbReference type="GO" id="GO:0030125">
    <property type="term" value="C:clathrin vesicle coat"/>
    <property type="evidence" value="ECO:0007669"/>
    <property type="project" value="TreeGrafter"/>
</dbReference>
<comment type="caution">
    <text evidence="3">The sequence shown here is derived from an EMBL/GenBank/DDBJ whole genome shotgun (WGS) entry which is preliminary data.</text>
</comment>
<feature type="domain" description="NECAP PHear" evidence="2">
    <location>
        <begin position="27"/>
        <end position="193"/>
    </location>
</feature>
<dbReference type="SUPFAM" id="SSF50729">
    <property type="entry name" value="PH domain-like"/>
    <property type="match status" value="1"/>
</dbReference>
<gene>
    <name evidence="3" type="ORF">AXG93_3911s1490</name>
</gene>
<dbReference type="EMBL" id="LVLJ01001899">
    <property type="protein sequence ID" value="OAE27467.1"/>
    <property type="molecule type" value="Genomic_DNA"/>
</dbReference>
<keyword evidence="4" id="KW-1185">Reference proteome</keyword>
<feature type="region of interest" description="Disordered" evidence="1">
    <location>
        <begin position="1"/>
        <end position="21"/>
    </location>
</feature>
<dbReference type="InterPro" id="IPR012466">
    <property type="entry name" value="NECAP_PHear"/>
</dbReference>
<accession>A0A176W346</accession>
<dbReference type="CDD" id="cd13228">
    <property type="entry name" value="PHear_NECAP"/>
    <property type="match status" value="1"/>
</dbReference>
<dbReference type="Gene3D" id="2.30.29.30">
    <property type="entry name" value="Pleckstrin-homology domain (PH domain)/Phosphotyrosine-binding domain (PTB)"/>
    <property type="match status" value="1"/>
</dbReference>
<organism evidence="3 4">
    <name type="scientific">Marchantia polymorpha subsp. ruderalis</name>
    <dbReference type="NCBI Taxonomy" id="1480154"/>
    <lineage>
        <taxon>Eukaryota</taxon>
        <taxon>Viridiplantae</taxon>
        <taxon>Streptophyta</taxon>
        <taxon>Embryophyta</taxon>
        <taxon>Marchantiophyta</taxon>
        <taxon>Marchantiopsida</taxon>
        <taxon>Marchantiidae</taxon>
        <taxon>Marchantiales</taxon>
        <taxon>Marchantiaceae</taxon>
        <taxon>Marchantia</taxon>
    </lineage>
</organism>
<protein>
    <recommendedName>
        <fullName evidence="2">NECAP PHear domain-containing protein</fullName>
    </recommendedName>
</protein>
<dbReference type="AlphaFoldDB" id="A0A176W346"/>
<dbReference type="PANTHER" id="PTHR12847:SF9">
    <property type="entry name" value="NECAP-LIKE PROTEIN CG9132"/>
    <property type="match status" value="1"/>
</dbReference>
<evidence type="ECO:0000313" key="4">
    <source>
        <dbReference type="Proteomes" id="UP000077202"/>
    </source>
</evidence>
<feature type="compositionally biased region" description="Low complexity" evidence="1">
    <location>
        <begin position="248"/>
        <end position="258"/>
    </location>
</feature>
<sequence>MGRDDLKVSEALPSPSDGELEEEESAELVLFQVKECYVYLIPPRKSAASYRADEWDINKWNWEGALRVVSKGEECFIKLEDKSTGITLTERELYAQAIVRQDQPLPLEAVIDSSRFFVLRIEDTSNSKQKRHAFIGLGLRERPQAYDFQAAIFDHVKYLNKKKEAEEMEQEYQTKPSVDYSLKEGETLRLQIKTPNKTSPGGSFKAGKIMDLSSLQETLPEATLMRQVSAGSAVPILVPPPPPPPSPLSGGLSPAIPGTPSPASSDIVGKNIVSQTAVIDGPDEDFGDFQAA</sequence>
<name>A0A176W346_MARPO</name>
<dbReference type="InterPro" id="IPR011993">
    <property type="entry name" value="PH-like_dom_sf"/>
</dbReference>
<feature type="compositionally biased region" description="Pro residues" evidence="1">
    <location>
        <begin position="237"/>
        <end position="247"/>
    </location>
</feature>
<dbReference type="GO" id="GO:0006897">
    <property type="term" value="P:endocytosis"/>
    <property type="evidence" value="ECO:0007669"/>
    <property type="project" value="InterPro"/>
</dbReference>
<dbReference type="PANTHER" id="PTHR12847">
    <property type="entry name" value="ATP-BINDING CASSETTE ABC TRANSPORTER-RELATED"/>
    <property type="match status" value="1"/>
</dbReference>
<evidence type="ECO:0000259" key="2">
    <source>
        <dbReference type="Pfam" id="PF07933"/>
    </source>
</evidence>
<dbReference type="Proteomes" id="UP000077202">
    <property type="component" value="Unassembled WGS sequence"/>
</dbReference>
<evidence type="ECO:0000256" key="1">
    <source>
        <dbReference type="SAM" id="MobiDB-lite"/>
    </source>
</evidence>
<proteinExistence type="predicted"/>
<evidence type="ECO:0000313" key="3">
    <source>
        <dbReference type="EMBL" id="OAE27467.1"/>
    </source>
</evidence>
<reference evidence="3" key="1">
    <citation type="submission" date="2016-03" db="EMBL/GenBank/DDBJ databases">
        <title>Mechanisms controlling the formation of the plant cell surface in tip-growing cells are functionally conserved among land plants.</title>
        <authorList>
            <person name="Honkanen S."/>
            <person name="Jones V.A."/>
            <person name="Morieri G."/>
            <person name="Champion C."/>
            <person name="Hetherington A.J."/>
            <person name="Kelly S."/>
            <person name="Saint-Marcoux D."/>
            <person name="Proust H."/>
            <person name="Prescott H."/>
            <person name="Dolan L."/>
        </authorList>
    </citation>
    <scope>NUCLEOTIDE SEQUENCE [LARGE SCALE GENOMIC DNA]</scope>
    <source>
        <tissue evidence="3">Whole gametophyte</tissue>
    </source>
</reference>
<feature type="region of interest" description="Disordered" evidence="1">
    <location>
        <begin position="237"/>
        <end position="268"/>
    </location>
</feature>
<dbReference type="Pfam" id="PF07933">
    <property type="entry name" value="DUF1681"/>
    <property type="match status" value="1"/>
</dbReference>
<dbReference type="FunFam" id="2.30.29.30:FF:000150">
    <property type="entry name" value="Adaptin ear-binding coat-associated protein"/>
    <property type="match status" value="1"/>
</dbReference>